<evidence type="ECO:0008006" key="4">
    <source>
        <dbReference type="Google" id="ProtNLM"/>
    </source>
</evidence>
<dbReference type="Proteomes" id="UP001267407">
    <property type="component" value="Unassembled WGS sequence"/>
</dbReference>
<dbReference type="RefSeq" id="WP_310965735.1">
    <property type="nucleotide sequence ID" value="NZ_JAVMBO010000007.1"/>
</dbReference>
<protein>
    <recommendedName>
        <fullName evidence="4">Chromosome segregation ATPase</fullName>
    </recommendedName>
</protein>
<proteinExistence type="predicted"/>
<gene>
    <name evidence="2" type="ORF">RKA07_04940</name>
</gene>
<keyword evidence="3" id="KW-1185">Reference proteome</keyword>
<accession>A0ABU2HEH6</accession>
<dbReference type="EMBL" id="JAVMBO010000007">
    <property type="protein sequence ID" value="MDS1309456.1"/>
    <property type="molecule type" value="Genomic_DNA"/>
</dbReference>
<comment type="caution">
    <text evidence="2">The sequence shown here is derived from an EMBL/GenBank/DDBJ whole genome shotgun (WGS) entry which is preliminary data.</text>
</comment>
<sequence length="667" mass="74200">MPVIITLNPASAEITTIDPNGKQSTQTIPVAATPDPAKHTLHQYNLPEANSLNPAAGLKELFPGLKLQAKREVDTQHPAELVCQYRPQPEQGDHLIIKSPGEDHRILRALAESSLLKTFNKLSVLAHETPLYETAEPASRVVAWLAEQGFDCDGNNTEDPDWPVLQFKRNPLQNTVDDLRYQLQKAQANCQAEAEGGKALQQHLEETEQQLAETRKRLQHAEQKAKGNQDAAEKAENEKKTTEDRLNETLQAEKQARQRLNAELETLKTELAKTEEKHQQFQQALAQEQTAHNATKEALEAKNQQYQALEQRKSNLNAEKVELAARVEQAEQKAQANQDAAVKTEEEKRAIETRLNEALKVETHEQQRLTAELESLKQELEKTKEQLASQTNTQNTLKTLQDRMEYLFGQNTLQLEQAANALGQHVSQTAETTAKELEAGIALQQLASGAATAQSGLPKSAALELANQLRTRNYDLIIEMGSGITTQFIAQTLKNSGRELAGPHSNQKELSHYVEASDDDLPKRILSFDHNRSRQKELSEKLNSTGLANYVSLQFTPLVPAQYNGKEQLFYDCGTRLQQISHLFDSRQAIILIVVNTDPTETGPEPGAALPAVLQYLAAHQLDVIAHVPAQQQLAGQWENLLKERGLEHTAPKPLGTAQVQHITVNP</sequence>
<name>A0ABU2HEH6_9GAMM</name>
<feature type="region of interest" description="Disordered" evidence="1">
    <location>
        <begin position="211"/>
        <end position="244"/>
    </location>
</feature>
<organism evidence="2 3">
    <name type="scientific">Marinobacter xiaoshiensis</name>
    <dbReference type="NCBI Taxonomy" id="3073652"/>
    <lineage>
        <taxon>Bacteria</taxon>
        <taxon>Pseudomonadati</taxon>
        <taxon>Pseudomonadota</taxon>
        <taxon>Gammaproteobacteria</taxon>
        <taxon>Pseudomonadales</taxon>
        <taxon>Marinobacteraceae</taxon>
        <taxon>Marinobacter</taxon>
    </lineage>
</organism>
<evidence type="ECO:0000313" key="2">
    <source>
        <dbReference type="EMBL" id="MDS1309456.1"/>
    </source>
</evidence>
<dbReference type="PANTHER" id="PTHR23159:SF31">
    <property type="entry name" value="CENTROSOME-ASSOCIATED PROTEIN CEP250 ISOFORM X1"/>
    <property type="match status" value="1"/>
</dbReference>
<evidence type="ECO:0000256" key="1">
    <source>
        <dbReference type="SAM" id="MobiDB-lite"/>
    </source>
</evidence>
<reference evidence="2" key="1">
    <citation type="submission" date="2023-09" db="EMBL/GenBank/DDBJ databases">
        <title>Marinobacter sediminicola sp. nov. and Marinobacter maritimum sp. nov., isolated from marine sediment.</title>
        <authorList>
            <person name="An J."/>
        </authorList>
    </citation>
    <scope>NUCLEOTIDE SEQUENCE</scope>
    <source>
        <strain evidence="2">F60267</strain>
    </source>
</reference>
<dbReference type="PANTHER" id="PTHR23159">
    <property type="entry name" value="CENTROSOMAL PROTEIN 2"/>
    <property type="match status" value="1"/>
</dbReference>
<feature type="compositionally biased region" description="Basic and acidic residues" evidence="1">
    <location>
        <begin position="213"/>
        <end position="244"/>
    </location>
</feature>
<evidence type="ECO:0000313" key="3">
    <source>
        <dbReference type="Proteomes" id="UP001267407"/>
    </source>
</evidence>